<feature type="transmembrane region" description="Helical" evidence="10">
    <location>
        <begin position="165"/>
        <end position="186"/>
    </location>
</feature>
<keyword evidence="9 10" id="KW-0472">Membrane</keyword>
<feature type="transmembrane region" description="Helical" evidence="10">
    <location>
        <begin position="446"/>
        <end position="464"/>
    </location>
</feature>
<dbReference type="GeneID" id="39745780"/>
<feature type="transmembrane region" description="Helical" evidence="10">
    <location>
        <begin position="246"/>
        <end position="264"/>
    </location>
</feature>
<accession>A0A1Y1J9Y7</accession>
<keyword evidence="8 10" id="KW-1133">Transmembrane helix</keyword>
<feature type="transmembrane region" description="Helical" evidence="10">
    <location>
        <begin position="536"/>
        <end position="560"/>
    </location>
</feature>
<dbReference type="OMA" id="KCKMYSF"/>
<feature type="transmembrane region" description="Helical" evidence="10">
    <location>
        <begin position="572"/>
        <end position="589"/>
    </location>
</feature>
<dbReference type="EMBL" id="BDQF01000002">
    <property type="protein sequence ID" value="GAW79080.1"/>
    <property type="molecule type" value="Genomic_DNA"/>
</dbReference>
<feature type="transmembrane region" description="Helical" evidence="10">
    <location>
        <begin position="389"/>
        <end position="410"/>
    </location>
</feature>
<comment type="similarity">
    <text evidence="2">Belongs to the polyprenol kinase family.</text>
</comment>
<evidence type="ECO:0000256" key="10">
    <source>
        <dbReference type="SAM" id="Phobius"/>
    </source>
</evidence>
<comment type="caution">
    <text evidence="11">The sequence shown here is derived from an EMBL/GenBank/DDBJ whole genome shotgun (WGS) entry which is preliminary data.</text>
</comment>
<evidence type="ECO:0000256" key="6">
    <source>
        <dbReference type="ARBA" id="ARBA00022777"/>
    </source>
</evidence>
<keyword evidence="7" id="KW-0256">Endoplasmic reticulum</keyword>
<evidence type="ECO:0000256" key="5">
    <source>
        <dbReference type="ARBA" id="ARBA00022692"/>
    </source>
</evidence>
<evidence type="ECO:0000256" key="1">
    <source>
        <dbReference type="ARBA" id="ARBA00004477"/>
    </source>
</evidence>
<feature type="transmembrane region" description="Helical" evidence="10">
    <location>
        <begin position="223"/>
        <end position="240"/>
    </location>
</feature>
<keyword evidence="12" id="KW-1185">Reference proteome</keyword>
<evidence type="ECO:0000256" key="8">
    <source>
        <dbReference type="ARBA" id="ARBA00022989"/>
    </source>
</evidence>
<feature type="transmembrane region" description="Helical" evidence="10">
    <location>
        <begin position="601"/>
        <end position="620"/>
    </location>
</feature>
<dbReference type="OrthoDB" id="377083at2759"/>
<keyword evidence="5 10" id="KW-0812">Transmembrane</keyword>
<feature type="transmembrane region" description="Helical" evidence="10">
    <location>
        <begin position="422"/>
        <end position="439"/>
    </location>
</feature>
<evidence type="ECO:0000256" key="7">
    <source>
        <dbReference type="ARBA" id="ARBA00022824"/>
    </source>
</evidence>
<feature type="transmembrane region" description="Helical" evidence="10">
    <location>
        <begin position="495"/>
        <end position="515"/>
    </location>
</feature>
<protein>
    <recommendedName>
        <fullName evidence="3">dolichol kinase</fullName>
        <ecNumber evidence="3">2.7.1.108</ecNumber>
    </recommendedName>
</protein>
<dbReference type="PANTHER" id="PTHR13205:SF15">
    <property type="entry name" value="DOLICHOL KINASE"/>
    <property type="match status" value="1"/>
</dbReference>
<evidence type="ECO:0000313" key="12">
    <source>
        <dbReference type="Proteomes" id="UP000195521"/>
    </source>
</evidence>
<dbReference type="GO" id="GO:0005789">
    <property type="term" value="C:endoplasmic reticulum membrane"/>
    <property type="evidence" value="ECO:0007669"/>
    <property type="project" value="UniProtKB-SubCell"/>
</dbReference>
<evidence type="ECO:0000256" key="9">
    <source>
        <dbReference type="ARBA" id="ARBA00023136"/>
    </source>
</evidence>
<feature type="transmembrane region" description="Helical" evidence="10">
    <location>
        <begin position="27"/>
        <end position="46"/>
    </location>
</feature>
<dbReference type="RefSeq" id="XP_028541669.1">
    <property type="nucleotide sequence ID" value="XM_028685868.1"/>
</dbReference>
<dbReference type="InterPro" id="IPR032974">
    <property type="entry name" value="Polypren_kinase"/>
</dbReference>
<name>A0A1Y1J9Y7_PLAGO</name>
<gene>
    <name evidence="11" type="ORF">PGO_020500</name>
</gene>
<feature type="transmembrane region" description="Helical" evidence="10">
    <location>
        <begin position="198"/>
        <end position="216"/>
    </location>
</feature>
<feature type="transmembrane region" description="Helical" evidence="10">
    <location>
        <begin position="312"/>
        <end position="335"/>
    </location>
</feature>
<sequence length="795" mass="91958">MIKVILILLIIATEVRRHILFSNYGTYVWIFMTILCSVLVAFCLVHKKGVDKEKERDESLSNGLRESLSNGLREILSNGLREILSNGRRESLSNGRRESLSNRTGERSIAGKRTCQQKGNLSFWNSLLTIGGYHHREKSPMFLNKTENNLFISLYEKGVLGRWHLFLHTYVMNLFSAFFFPFFSILLIEKYDILSNDMAKLSLVLVNEFILCSIFLRYVQVNLWVYLLFHWFLFLITLGSMEIRESMPICFLCFMINFGLYHTFSISVFQLTNGVFSFLEGITVSILGTLLLDGCIYGLFYMKLNENIVPNVVFTFFSKVAVSFALYATCCIYFIHRRNINKEKIIMSTLMFFSYNLFNLGSRQHDVLRDAETSALGILTHLIWNQKNYVLILLWLAVTTLYIFYIIKLLKKNENLSYLRKHYHFLLYLNVQLSFFSNMVNKNIQLLIITLSFGFLLLLLLEVIRKSVEALTPDPNPFNSFFTGFIDERDKKGLIVTHIYLLAGAYIPILTDVMLNKKNFIRRGNQSVYSFREVDLVLCSSGLSAICIGDSFAAIGGLLFPNPKMKNTNNKSYAGFLFFFCSTFLSLWLERYLFQKGEHLTGLTSIFMTAIFGALFEAYLYDIDNLILPIFTFCVPSDIAILEHKYAKKNEKRRINLLKRIFIHFSFFKIGNNCNKLNSYDVIKVLSNVYADEPNENKNLNSVNILNILNTRQRDIEKQVKCKMYSFIGCLLLPLYSLNKFRYYDAKSKIIIVPFFSIAGIYLGSFVGNLATGRFSDYKRSKFLGTLPANVFLKE</sequence>
<evidence type="ECO:0000256" key="3">
    <source>
        <dbReference type="ARBA" id="ARBA00012132"/>
    </source>
</evidence>
<dbReference type="EC" id="2.7.1.108" evidence="3"/>
<dbReference type="GO" id="GO:0043048">
    <property type="term" value="P:dolichyl monophosphate biosynthetic process"/>
    <property type="evidence" value="ECO:0007669"/>
    <property type="project" value="TreeGrafter"/>
</dbReference>
<dbReference type="PANTHER" id="PTHR13205">
    <property type="entry name" value="TRANSMEMBRANE PROTEIN 15-RELATED"/>
    <property type="match status" value="1"/>
</dbReference>
<comment type="subcellular location">
    <subcellularLocation>
        <location evidence="1">Endoplasmic reticulum membrane</location>
        <topology evidence="1">Multi-pass membrane protein</topology>
    </subcellularLocation>
</comment>
<evidence type="ECO:0000256" key="2">
    <source>
        <dbReference type="ARBA" id="ARBA00010794"/>
    </source>
</evidence>
<organism evidence="11 12">
    <name type="scientific">Plasmodium gonderi</name>
    <dbReference type="NCBI Taxonomy" id="77519"/>
    <lineage>
        <taxon>Eukaryota</taxon>
        <taxon>Sar</taxon>
        <taxon>Alveolata</taxon>
        <taxon>Apicomplexa</taxon>
        <taxon>Aconoidasida</taxon>
        <taxon>Haemosporida</taxon>
        <taxon>Plasmodiidae</taxon>
        <taxon>Plasmodium</taxon>
        <taxon>Plasmodium (Plasmodium)</taxon>
    </lineage>
</organism>
<feature type="transmembrane region" description="Helical" evidence="10">
    <location>
        <begin position="276"/>
        <end position="300"/>
    </location>
</feature>
<proteinExistence type="inferred from homology"/>
<dbReference type="AlphaFoldDB" id="A0A1Y1J9Y7"/>
<keyword evidence="4" id="KW-0808">Transferase</keyword>
<dbReference type="Proteomes" id="UP000195521">
    <property type="component" value="Unassembled WGS sequence"/>
</dbReference>
<evidence type="ECO:0000313" key="11">
    <source>
        <dbReference type="EMBL" id="GAW79080.1"/>
    </source>
</evidence>
<reference evidence="12" key="1">
    <citation type="submission" date="2017-04" db="EMBL/GenBank/DDBJ databases">
        <title>Plasmodium gonderi genome.</title>
        <authorList>
            <person name="Arisue N."/>
            <person name="Honma H."/>
            <person name="Kawai S."/>
            <person name="Tougan T."/>
            <person name="Tanabe K."/>
            <person name="Horii T."/>
        </authorList>
    </citation>
    <scope>NUCLEOTIDE SEQUENCE [LARGE SCALE GENOMIC DNA]</scope>
    <source>
        <strain evidence="12">ATCC 30045</strain>
    </source>
</reference>
<feature type="transmembrane region" description="Helical" evidence="10">
    <location>
        <begin position="750"/>
        <end position="772"/>
    </location>
</feature>
<feature type="transmembrane region" description="Helical" evidence="10">
    <location>
        <begin position="626"/>
        <end position="644"/>
    </location>
</feature>
<evidence type="ECO:0000256" key="4">
    <source>
        <dbReference type="ARBA" id="ARBA00022679"/>
    </source>
</evidence>
<keyword evidence="6" id="KW-0418">Kinase</keyword>
<dbReference type="GO" id="GO:0004168">
    <property type="term" value="F:dolichol kinase activity"/>
    <property type="evidence" value="ECO:0007669"/>
    <property type="project" value="UniProtKB-EC"/>
</dbReference>